<reference evidence="1 2" key="1">
    <citation type="submission" date="2018-07" db="EMBL/GenBank/DDBJ databases">
        <title>Genomic Encyclopedia of Type Strains, Phase IV (KMG-IV): sequencing the most valuable type-strain genomes for metagenomic binning, comparative biology and taxonomic classification.</title>
        <authorList>
            <person name="Goeker M."/>
        </authorList>
    </citation>
    <scope>NUCLEOTIDE SEQUENCE [LARGE SCALE GENOMIC DNA]</scope>
    <source>
        <strain evidence="1 2">DSM 25281</strain>
    </source>
</reference>
<sequence>MSGQNHVKIHGSGSASGGTYDKITIRGEGTILDDVECQVFKTFGTSELQGDIRYEKLDVFGETNVKGAMHGTGLKVIGQLTSGSDAVIHHTKVRGSLDLAGGIKGEKADIKGSISSGGNIEMETFQLHGNFVAAGLLSAEVLDVGLRFGVSRAAEIGGSKISIKKKSALPFLPFGKGDGTLEVKIIEGDDITIENTRADIVRGKNVTIGSGCEIGLVEYSESFKHNSNSTIKEKIFNGSYEKPQMK</sequence>
<dbReference type="RefSeq" id="WP_114744579.1">
    <property type="nucleotide sequence ID" value="NZ_QQAY01000002.1"/>
</dbReference>
<accession>A0A370GTB5</accession>
<organism evidence="1 2">
    <name type="scientific">Falsibacillus pallidus</name>
    <dbReference type="NCBI Taxonomy" id="493781"/>
    <lineage>
        <taxon>Bacteria</taxon>
        <taxon>Bacillati</taxon>
        <taxon>Bacillota</taxon>
        <taxon>Bacilli</taxon>
        <taxon>Bacillales</taxon>
        <taxon>Bacillaceae</taxon>
        <taxon>Falsibacillus</taxon>
    </lineage>
</organism>
<dbReference type="OrthoDB" id="1730007at2"/>
<dbReference type="AlphaFoldDB" id="A0A370GTB5"/>
<dbReference type="Proteomes" id="UP000255326">
    <property type="component" value="Unassembled WGS sequence"/>
</dbReference>
<comment type="caution">
    <text evidence="1">The sequence shown here is derived from an EMBL/GenBank/DDBJ whole genome shotgun (WGS) entry which is preliminary data.</text>
</comment>
<evidence type="ECO:0000313" key="1">
    <source>
        <dbReference type="EMBL" id="RDI45764.1"/>
    </source>
</evidence>
<evidence type="ECO:0008006" key="3">
    <source>
        <dbReference type="Google" id="ProtNLM"/>
    </source>
</evidence>
<dbReference type="EMBL" id="QQAY01000002">
    <property type="protein sequence ID" value="RDI45764.1"/>
    <property type="molecule type" value="Genomic_DNA"/>
</dbReference>
<name>A0A370GTB5_9BACI</name>
<keyword evidence="2" id="KW-1185">Reference proteome</keyword>
<gene>
    <name evidence="1" type="ORF">DFR59_102398</name>
</gene>
<proteinExistence type="predicted"/>
<evidence type="ECO:0000313" key="2">
    <source>
        <dbReference type="Proteomes" id="UP000255326"/>
    </source>
</evidence>
<protein>
    <recommendedName>
        <fullName evidence="3">Cytoskeletal protein CcmA (Bactofilin family)</fullName>
    </recommendedName>
</protein>